<dbReference type="GO" id="GO:0004803">
    <property type="term" value="F:transposase activity"/>
    <property type="evidence" value="ECO:0007669"/>
    <property type="project" value="InterPro"/>
</dbReference>
<comment type="caution">
    <text evidence="1">The sequence shown here is derived from an EMBL/GenBank/DDBJ whole genome shotgun (WGS) entry which is preliminary data.</text>
</comment>
<dbReference type="Proteomes" id="UP000032566">
    <property type="component" value="Unassembled WGS sequence"/>
</dbReference>
<dbReference type="RefSeq" id="WP_044397671.1">
    <property type="nucleotide sequence ID" value="NZ_JXYQ01000027.1"/>
</dbReference>
<dbReference type="GO" id="GO:0006313">
    <property type="term" value="P:DNA transposition"/>
    <property type="evidence" value="ECO:0007669"/>
    <property type="project" value="InterPro"/>
</dbReference>
<protein>
    <recommendedName>
        <fullName evidence="3">Transposase</fullName>
    </recommendedName>
</protein>
<organism evidence="1 2">
    <name type="scientific">Acidovorax temperans</name>
    <dbReference type="NCBI Taxonomy" id="80878"/>
    <lineage>
        <taxon>Bacteria</taxon>
        <taxon>Pseudomonadati</taxon>
        <taxon>Pseudomonadota</taxon>
        <taxon>Betaproteobacteria</taxon>
        <taxon>Burkholderiales</taxon>
        <taxon>Comamonadaceae</taxon>
        <taxon>Acidovorax</taxon>
    </lineage>
</organism>
<gene>
    <name evidence="1" type="ORF">RP29_09280</name>
</gene>
<dbReference type="OrthoDB" id="9800877at2"/>
<reference evidence="1 2" key="1">
    <citation type="submission" date="2014-12" db="EMBL/GenBank/DDBJ databases">
        <title>Isolation of bacteria from lake water.</title>
        <authorList>
            <person name="Sheng K.-Y."/>
            <person name="Chin P.-S."/>
            <person name="Chan K.-G."/>
            <person name="Tan G.S."/>
        </authorList>
    </citation>
    <scope>NUCLEOTIDE SEQUENCE [LARGE SCALE GENOMIC DNA]</scope>
    <source>
        <strain evidence="1 2">KY4</strain>
    </source>
</reference>
<dbReference type="SUPFAM" id="SSF46689">
    <property type="entry name" value="Homeodomain-like"/>
    <property type="match status" value="1"/>
</dbReference>
<proteinExistence type="predicted"/>
<dbReference type="STRING" id="80878.RP29_09280"/>
<dbReference type="EMBL" id="JXYQ01000027">
    <property type="protein sequence ID" value="KJA10784.1"/>
    <property type="molecule type" value="Genomic_DNA"/>
</dbReference>
<accession>A0A0D7K9Y0</accession>
<dbReference type="AlphaFoldDB" id="A0A0D7K9Y0"/>
<sequence>MERLIDGERRLRREYSAAFKASVLARTREPGASVAGVALSHGLHPNMVHRWLREQSLSREQDSLRTPAFVALPLAPTVAPGPVASPVTPAPTQASPSQDLIRVEIQRAGATVTMQWPVSAAAQCAQMLRELLR</sequence>
<name>A0A0D7K9Y0_9BURK</name>
<evidence type="ECO:0000313" key="2">
    <source>
        <dbReference type="Proteomes" id="UP000032566"/>
    </source>
</evidence>
<dbReference type="GO" id="GO:0003677">
    <property type="term" value="F:DNA binding"/>
    <property type="evidence" value="ECO:0007669"/>
    <property type="project" value="InterPro"/>
</dbReference>
<evidence type="ECO:0000313" key="1">
    <source>
        <dbReference type="EMBL" id="KJA10784.1"/>
    </source>
</evidence>
<evidence type="ECO:0008006" key="3">
    <source>
        <dbReference type="Google" id="ProtNLM"/>
    </source>
</evidence>
<keyword evidence="2" id="KW-1185">Reference proteome</keyword>
<dbReference type="NCBIfam" id="NF047595">
    <property type="entry name" value="IS66_ISRel24_TnpA"/>
    <property type="match status" value="1"/>
</dbReference>
<dbReference type="Pfam" id="PF01527">
    <property type="entry name" value="HTH_Tnp_1"/>
    <property type="match status" value="1"/>
</dbReference>
<dbReference type="PATRIC" id="fig|80878.5.peg.1386"/>
<dbReference type="InterPro" id="IPR002514">
    <property type="entry name" value="Transposase_8"/>
</dbReference>
<dbReference type="InterPro" id="IPR009057">
    <property type="entry name" value="Homeodomain-like_sf"/>
</dbReference>